<dbReference type="AlphaFoldDB" id="A0A367EKM9"/>
<dbReference type="PANTHER" id="PTHR43649">
    <property type="entry name" value="ARABINOSE-BINDING PROTEIN-RELATED"/>
    <property type="match status" value="1"/>
</dbReference>
<gene>
    <name evidence="5" type="ORF">DTL70_27135</name>
</gene>
<dbReference type="Proteomes" id="UP000252914">
    <property type="component" value="Unassembled WGS sequence"/>
</dbReference>
<sequence length="445" mass="47578">MRRNRVLAAVAAGLLLTGALTACSATGEGGPVTVKLLQFQEARADVVKDLIPEFEKAMAKKGRPVKVDLVTDILTDDQFRTKITQQFYSGTAPDVVDMGGSNVTGMAGAGYLLKLDTYLRTWDGWDEYYPSVKKGARQRDGSYYSVPHEASVQSLFYRKDVLQRLGIDTAQPRTWNELIARLKKVRAKTGEAPLVIPAGTAWGGGSWTEGLLPIVAGTGSTLYDEKSGKWKLRSKGLSATFDLYADLVEADLLPVRDLHNPNPWEPTKYEKFPQGTLPVAAQGSWGWKYDWGPEGAAPIKNSREKIGTWDYPALVPGTEPAPISGGGFGYSVNADAAHPDAAVELAKWLSSGKALARQLTAVGAVSPRAGLADTAPYSNEPSLLQAEGKLKSSIQPPLGDGEDRVSQAVQSATAKILAGEADGSQAADAFAEEAEQLLGSTRVAE</sequence>
<protein>
    <submittedName>
        <fullName evidence="5">Extracellular solute-binding protein</fullName>
    </submittedName>
</protein>
<reference evidence="5 6" key="1">
    <citation type="submission" date="2018-06" db="EMBL/GenBank/DDBJ databases">
        <title>Streptomyces reniochalinae sp. nov. and Streptomyces diacarnus sp. nov. from marine sponges.</title>
        <authorList>
            <person name="Li L."/>
        </authorList>
    </citation>
    <scope>NUCLEOTIDE SEQUENCE [LARGE SCALE GENOMIC DNA]</scope>
    <source>
        <strain evidence="5 6">LHW51701</strain>
    </source>
</reference>
<evidence type="ECO:0000256" key="3">
    <source>
        <dbReference type="ARBA" id="ARBA00022729"/>
    </source>
</evidence>
<evidence type="ECO:0000313" key="6">
    <source>
        <dbReference type="Proteomes" id="UP000252914"/>
    </source>
</evidence>
<feature type="chain" id="PRO_5017008434" evidence="4">
    <location>
        <begin position="25"/>
        <end position="445"/>
    </location>
</feature>
<dbReference type="Pfam" id="PF01547">
    <property type="entry name" value="SBP_bac_1"/>
    <property type="match status" value="1"/>
</dbReference>
<dbReference type="InterPro" id="IPR050490">
    <property type="entry name" value="Bact_solute-bd_prot1"/>
</dbReference>
<dbReference type="SUPFAM" id="SSF53850">
    <property type="entry name" value="Periplasmic binding protein-like II"/>
    <property type="match status" value="1"/>
</dbReference>
<evidence type="ECO:0000256" key="2">
    <source>
        <dbReference type="ARBA" id="ARBA00022448"/>
    </source>
</evidence>
<feature type="signal peptide" evidence="4">
    <location>
        <begin position="1"/>
        <end position="24"/>
    </location>
</feature>
<dbReference type="PANTHER" id="PTHR43649:SF34">
    <property type="entry name" value="ABC TRANSPORTER PERIPLASMIC-BINDING PROTEIN YCJN-RELATED"/>
    <property type="match status" value="1"/>
</dbReference>
<comment type="similarity">
    <text evidence="1">Belongs to the bacterial solute-binding protein 1 family.</text>
</comment>
<keyword evidence="6" id="KW-1185">Reference proteome</keyword>
<dbReference type="InterPro" id="IPR006059">
    <property type="entry name" value="SBP"/>
</dbReference>
<name>A0A367EKM9_9ACTN</name>
<dbReference type="EMBL" id="QOIN01000054">
    <property type="protein sequence ID" value="RCG17740.1"/>
    <property type="molecule type" value="Genomic_DNA"/>
</dbReference>
<dbReference type="Gene3D" id="3.40.190.10">
    <property type="entry name" value="Periplasmic binding protein-like II"/>
    <property type="match status" value="1"/>
</dbReference>
<keyword evidence="3 4" id="KW-0732">Signal</keyword>
<proteinExistence type="inferred from homology"/>
<organism evidence="5 6">
    <name type="scientific">Streptomyces diacarni</name>
    <dbReference type="NCBI Taxonomy" id="2800381"/>
    <lineage>
        <taxon>Bacteria</taxon>
        <taxon>Bacillati</taxon>
        <taxon>Actinomycetota</taxon>
        <taxon>Actinomycetes</taxon>
        <taxon>Kitasatosporales</taxon>
        <taxon>Streptomycetaceae</taxon>
        <taxon>Streptomyces</taxon>
    </lineage>
</organism>
<evidence type="ECO:0000256" key="4">
    <source>
        <dbReference type="SAM" id="SignalP"/>
    </source>
</evidence>
<dbReference type="RefSeq" id="WP_114024653.1">
    <property type="nucleotide sequence ID" value="NZ_QOIN01000054.1"/>
</dbReference>
<comment type="caution">
    <text evidence="5">The sequence shown here is derived from an EMBL/GenBank/DDBJ whole genome shotgun (WGS) entry which is preliminary data.</text>
</comment>
<evidence type="ECO:0000313" key="5">
    <source>
        <dbReference type="EMBL" id="RCG17740.1"/>
    </source>
</evidence>
<keyword evidence="2" id="KW-0813">Transport</keyword>
<dbReference type="PROSITE" id="PS51257">
    <property type="entry name" value="PROKAR_LIPOPROTEIN"/>
    <property type="match status" value="1"/>
</dbReference>
<evidence type="ECO:0000256" key="1">
    <source>
        <dbReference type="ARBA" id="ARBA00008520"/>
    </source>
</evidence>
<accession>A0A367EKM9</accession>